<feature type="transmembrane region" description="Helical" evidence="1">
    <location>
        <begin position="74"/>
        <end position="95"/>
    </location>
</feature>
<feature type="transmembrane region" description="Helical" evidence="1">
    <location>
        <begin position="32"/>
        <end position="54"/>
    </location>
</feature>
<organism evidence="2 3">
    <name type="scientific">Candidatus Wolfebacteria bacterium RIFOXYB1_FULL_54_12</name>
    <dbReference type="NCBI Taxonomy" id="1802559"/>
    <lineage>
        <taxon>Bacteria</taxon>
        <taxon>Candidatus Wolfeibacteriota</taxon>
    </lineage>
</organism>
<evidence type="ECO:0000256" key="1">
    <source>
        <dbReference type="SAM" id="Phobius"/>
    </source>
</evidence>
<dbReference type="STRING" id="1802559.A2372_02025"/>
<keyword evidence="1" id="KW-1133">Transmembrane helix</keyword>
<name>A0A1F8DXC4_9BACT</name>
<reference evidence="2 3" key="1">
    <citation type="journal article" date="2016" name="Nat. Commun.">
        <title>Thousands of microbial genomes shed light on interconnected biogeochemical processes in an aquifer system.</title>
        <authorList>
            <person name="Anantharaman K."/>
            <person name="Brown C.T."/>
            <person name="Hug L.A."/>
            <person name="Sharon I."/>
            <person name="Castelle C.J."/>
            <person name="Probst A.J."/>
            <person name="Thomas B.C."/>
            <person name="Singh A."/>
            <person name="Wilkins M.J."/>
            <person name="Karaoz U."/>
            <person name="Brodie E.L."/>
            <person name="Williams K.H."/>
            <person name="Hubbard S.S."/>
            <person name="Banfield J.F."/>
        </authorList>
    </citation>
    <scope>NUCLEOTIDE SEQUENCE [LARGE SCALE GENOMIC DNA]</scope>
</reference>
<evidence type="ECO:0000313" key="3">
    <source>
        <dbReference type="Proteomes" id="UP000176422"/>
    </source>
</evidence>
<sequence length="257" mass="28548">MKDFSKNILQTIERKNIQPLPRWIFFAQQAGLIGAFLLSVLVGGISVSVILFSLSDAVETGMGRMMRMHPGPFLFTYLPYVWVLVMIAFGALAYVEARHTKAGYRYRMATIVGASFLASIVLGGLLHAAGAGRLVDRRFAEVVPQYRGLDARKMHLWMHPQEGVIAGRIVSGSATTTLTIEDFTGMRWIVETDAVVSRGTIEAVPGERIRVFGSVVAPGVFHATELFPWTKQGAMMIPERFDGRGMLMRERKMPLRS</sequence>
<dbReference type="EMBL" id="MGIT01000001">
    <property type="protein sequence ID" value="OGM93162.1"/>
    <property type="molecule type" value="Genomic_DNA"/>
</dbReference>
<proteinExistence type="predicted"/>
<keyword evidence="1" id="KW-0472">Membrane</keyword>
<dbReference type="Proteomes" id="UP000176422">
    <property type="component" value="Unassembled WGS sequence"/>
</dbReference>
<gene>
    <name evidence="2" type="ORF">A2372_02025</name>
</gene>
<comment type="caution">
    <text evidence="2">The sequence shown here is derived from an EMBL/GenBank/DDBJ whole genome shotgun (WGS) entry which is preliminary data.</text>
</comment>
<feature type="transmembrane region" description="Helical" evidence="1">
    <location>
        <begin position="107"/>
        <end position="129"/>
    </location>
</feature>
<keyword evidence="1" id="KW-0812">Transmembrane</keyword>
<accession>A0A1F8DXC4</accession>
<evidence type="ECO:0000313" key="2">
    <source>
        <dbReference type="EMBL" id="OGM93162.1"/>
    </source>
</evidence>
<dbReference type="AlphaFoldDB" id="A0A1F8DXC4"/>
<protein>
    <submittedName>
        <fullName evidence="2">Uncharacterized protein</fullName>
    </submittedName>
</protein>